<name>A0AA36MMW1_9DINO</name>
<dbReference type="Pfam" id="PF13499">
    <property type="entry name" value="EF-hand_7"/>
    <property type="match status" value="1"/>
</dbReference>
<feature type="domain" description="EF-hand" evidence="4">
    <location>
        <begin position="80"/>
        <end position="115"/>
    </location>
</feature>
<keyword evidence="6" id="KW-1185">Reference proteome</keyword>
<dbReference type="CDD" id="cd00051">
    <property type="entry name" value="EFh"/>
    <property type="match status" value="1"/>
</dbReference>
<dbReference type="PRINTS" id="PR00450">
    <property type="entry name" value="RECOVERIN"/>
</dbReference>
<evidence type="ECO:0000256" key="2">
    <source>
        <dbReference type="ARBA" id="ARBA00022737"/>
    </source>
</evidence>
<accession>A0AA36MMW1</accession>
<dbReference type="SUPFAM" id="SSF47473">
    <property type="entry name" value="EF-hand"/>
    <property type="match status" value="1"/>
</dbReference>
<evidence type="ECO:0000256" key="3">
    <source>
        <dbReference type="ARBA" id="ARBA00022837"/>
    </source>
</evidence>
<gene>
    <name evidence="5" type="ORF">EVOR1521_LOCUS3633</name>
</gene>
<keyword evidence="2" id="KW-0677">Repeat</keyword>
<sequence length="207" mass="23685">MGTCTSTPRLHPTLRGFMASRPADALGEEWYFDTMNLLLDRWGPSHVQFLRKKFLEATGDGEEELDKMGFFRLFAELQDMPSSVSESAFRMFDADGSGKLNFKEFCCALALCCQLMSSEDEKIRFVFDMFDTNDDGLLSTSEVRQLVEALREEKSTDEAIRQAGHRSSRRISEVKQELLGNSQPLSFDRFYQPGTERIRDGRGEFGW</sequence>
<keyword evidence="1" id="KW-0479">Metal-binding</keyword>
<dbReference type="PANTHER" id="PTHR45942">
    <property type="entry name" value="PROTEIN PHOSPATASE 3 REGULATORY SUBUNIT B ALPHA ISOFORM TYPE 1"/>
    <property type="match status" value="1"/>
</dbReference>
<evidence type="ECO:0000313" key="5">
    <source>
        <dbReference type="EMBL" id="CAJ1373950.1"/>
    </source>
</evidence>
<proteinExistence type="predicted"/>
<dbReference type="PROSITE" id="PS50222">
    <property type="entry name" value="EF_HAND_2"/>
    <property type="match status" value="2"/>
</dbReference>
<dbReference type="AlphaFoldDB" id="A0AA36MMW1"/>
<evidence type="ECO:0000313" key="6">
    <source>
        <dbReference type="Proteomes" id="UP001178507"/>
    </source>
</evidence>
<evidence type="ECO:0000259" key="4">
    <source>
        <dbReference type="PROSITE" id="PS50222"/>
    </source>
</evidence>
<keyword evidence="3" id="KW-0106">Calcium</keyword>
<dbReference type="Gene3D" id="1.10.238.10">
    <property type="entry name" value="EF-hand"/>
    <property type="match status" value="1"/>
</dbReference>
<organism evidence="5 6">
    <name type="scientific">Effrenium voratum</name>
    <dbReference type="NCBI Taxonomy" id="2562239"/>
    <lineage>
        <taxon>Eukaryota</taxon>
        <taxon>Sar</taxon>
        <taxon>Alveolata</taxon>
        <taxon>Dinophyceae</taxon>
        <taxon>Suessiales</taxon>
        <taxon>Symbiodiniaceae</taxon>
        <taxon>Effrenium</taxon>
    </lineage>
</organism>
<protein>
    <recommendedName>
        <fullName evidence="4">EF-hand domain-containing protein</fullName>
    </recommendedName>
</protein>
<dbReference type="GO" id="GO:0005509">
    <property type="term" value="F:calcium ion binding"/>
    <property type="evidence" value="ECO:0007669"/>
    <property type="project" value="InterPro"/>
</dbReference>
<dbReference type="InterPro" id="IPR018247">
    <property type="entry name" value="EF_Hand_1_Ca_BS"/>
</dbReference>
<dbReference type="PROSITE" id="PS00018">
    <property type="entry name" value="EF_HAND_1"/>
    <property type="match status" value="2"/>
</dbReference>
<dbReference type="SMART" id="SM00054">
    <property type="entry name" value="EFh"/>
    <property type="match status" value="2"/>
</dbReference>
<comment type="caution">
    <text evidence="5">The sequence shown here is derived from an EMBL/GenBank/DDBJ whole genome shotgun (WGS) entry which is preliminary data.</text>
</comment>
<evidence type="ECO:0000256" key="1">
    <source>
        <dbReference type="ARBA" id="ARBA00022723"/>
    </source>
</evidence>
<feature type="domain" description="EF-hand" evidence="4">
    <location>
        <begin position="118"/>
        <end position="153"/>
    </location>
</feature>
<dbReference type="InterPro" id="IPR011992">
    <property type="entry name" value="EF-hand-dom_pair"/>
</dbReference>
<dbReference type="EMBL" id="CAUJNA010000224">
    <property type="protein sequence ID" value="CAJ1373950.1"/>
    <property type="molecule type" value="Genomic_DNA"/>
</dbReference>
<dbReference type="InterPro" id="IPR002048">
    <property type="entry name" value="EF_hand_dom"/>
</dbReference>
<dbReference type="Proteomes" id="UP001178507">
    <property type="component" value="Unassembled WGS sequence"/>
</dbReference>
<dbReference type="Pfam" id="PF00036">
    <property type="entry name" value="EF-hand_1"/>
    <property type="match status" value="1"/>
</dbReference>
<reference evidence="5" key="1">
    <citation type="submission" date="2023-08" db="EMBL/GenBank/DDBJ databases">
        <authorList>
            <person name="Chen Y."/>
            <person name="Shah S."/>
            <person name="Dougan E. K."/>
            <person name="Thang M."/>
            <person name="Chan C."/>
        </authorList>
    </citation>
    <scope>NUCLEOTIDE SEQUENCE</scope>
</reference>